<gene>
    <name evidence="3" type="ORF">VFPPC_14283</name>
</gene>
<feature type="region of interest" description="Disordered" evidence="1">
    <location>
        <begin position="618"/>
        <end position="673"/>
    </location>
</feature>
<evidence type="ECO:0000256" key="2">
    <source>
        <dbReference type="SAM" id="Phobius"/>
    </source>
</evidence>
<feature type="region of interest" description="Disordered" evidence="1">
    <location>
        <begin position="692"/>
        <end position="893"/>
    </location>
</feature>
<dbReference type="InterPro" id="IPR015915">
    <property type="entry name" value="Kelch-typ_b-propeller"/>
</dbReference>
<keyword evidence="4" id="KW-1185">Reference proteome</keyword>
<accession>A0A179FKC0</accession>
<dbReference type="InterPro" id="IPR011043">
    <property type="entry name" value="Gal_Oxase/kelch_b-propeller"/>
</dbReference>
<dbReference type="EMBL" id="LSBJ02000004">
    <property type="protein sequence ID" value="OAQ66066.1"/>
    <property type="molecule type" value="Genomic_DNA"/>
</dbReference>
<sequence length="1044" mass="112115">MWETGFAATKAATVPCLTVKKSSSWKWHARVFALALAAMQPATVAAHVFPYVPTQIFMPTACLNQSTCAGADLAYIFSQSDDGNVQFSSFNYSTNVAADAQPSSITKNLPFLKDQPATTAFGAARTSNGSVVVYSGACDGTTGSLWSFSSDTADGGSGTWSKRTTTPSNSAKGSSRGPCFLGGTLAFSSKLAPTMDQPTIYTYGGMCHAPNTSSETWQSSANYTKTMMSLAPNSQAVDTAYSLSVASTAGPRTPIAGFTLTQLPASVTNISGSITQQAGFVLLGGHTQQAFINMSTAAVWNLPEQSWSYINIGGPGGSNGNELVRRDTQEIESRSGHTAVLTEDGSSVVVLGGWVGDVSNPAEPQLVVLQLSQTYSSWKWSVPREQPGGKGVYGHGAAMLPGNVMMVYGGWETSSAGGTSKRQASSGGPRFLNVTSMSWSNSYTNPTPGKMPNGNGSHDAPGAEDDSAQSRRLGLGLGLGLGLALLLGLVVLAFYCWRVRLKKRRASRRDEAAKAMAQDARYFSHDTDEMMERDDGPQWHLPGSDGYQGAAADRSVGYESLRGARTSLDDGPGRAITRKPVMSRAMRGGYAPAESRFNAFVSPPGRIHPILEDDEDEYHNAHQHPAEPLTPTSDVHSDPFLTPTATAPPVLFAPSNRSSATPSPEGHRHYDPDVQDWVSDVDAADSLLDKYNTSRQGRISPTRKNSTRSTALRDDESRSGSNLSESNRSAADSLRRSQSNRKPSSFFGGMLLGGDHPKPSSSSSSSYNTAKSGFGPLQAEGPALLGRTTPTSAANAYDDEDFISPPSPSKTKPRRNWLGSLTRVFSQSGGSAPRGSPELSPIRPEMEQYGGDYEPRSGLKGELLRRKQGRLDWEDGGEGSSRGAGAQPENEWDIERAVEQRLVQVMFTVPKERLRVVNGDEEPDTDAESLHQKGARLKEMGELHEPQVAELVDPDKSSESTGEHEERGREQHQRPYSHVEDPELLHVDIPEGRLSHSTDDSGRRSSGAVFMAEAVTFERPRTRVLQMVDTIESRSQSNSPTRGE</sequence>
<dbReference type="Proteomes" id="UP000078397">
    <property type="component" value="Unassembled WGS sequence"/>
</dbReference>
<dbReference type="OrthoDB" id="205993at2759"/>
<dbReference type="Gene3D" id="2.120.10.80">
    <property type="entry name" value="Kelch-type beta propeller"/>
    <property type="match status" value="1"/>
</dbReference>
<proteinExistence type="predicted"/>
<evidence type="ECO:0000313" key="4">
    <source>
        <dbReference type="Proteomes" id="UP000078397"/>
    </source>
</evidence>
<feature type="region of interest" description="Disordered" evidence="1">
    <location>
        <begin position="442"/>
        <end position="468"/>
    </location>
</feature>
<feature type="compositionally biased region" description="Basic and acidic residues" evidence="1">
    <location>
        <begin position="853"/>
        <end position="873"/>
    </location>
</feature>
<organism evidence="3 4">
    <name type="scientific">Pochonia chlamydosporia 170</name>
    <dbReference type="NCBI Taxonomy" id="1380566"/>
    <lineage>
        <taxon>Eukaryota</taxon>
        <taxon>Fungi</taxon>
        <taxon>Dikarya</taxon>
        <taxon>Ascomycota</taxon>
        <taxon>Pezizomycotina</taxon>
        <taxon>Sordariomycetes</taxon>
        <taxon>Hypocreomycetidae</taxon>
        <taxon>Hypocreales</taxon>
        <taxon>Clavicipitaceae</taxon>
        <taxon>Pochonia</taxon>
    </lineage>
</organism>
<feature type="region of interest" description="Disordered" evidence="1">
    <location>
        <begin position="153"/>
        <end position="175"/>
    </location>
</feature>
<reference evidence="3 4" key="1">
    <citation type="journal article" date="2016" name="PLoS Pathog.">
        <title>Biosynthesis of antibiotic leucinostatins in bio-control fungus Purpureocillium lilacinum and their inhibition on phytophthora revealed by genome mining.</title>
        <authorList>
            <person name="Wang G."/>
            <person name="Liu Z."/>
            <person name="Lin R."/>
            <person name="Li E."/>
            <person name="Mao Z."/>
            <person name="Ling J."/>
            <person name="Yang Y."/>
            <person name="Yin W.B."/>
            <person name="Xie B."/>
        </authorList>
    </citation>
    <scope>NUCLEOTIDE SEQUENCE [LARGE SCALE GENOMIC DNA]</scope>
    <source>
        <strain evidence="3">170</strain>
    </source>
</reference>
<evidence type="ECO:0000256" key="1">
    <source>
        <dbReference type="SAM" id="MobiDB-lite"/>
    </source>
</evidence>
<feature type="transmembrane region" description="Helical" evidence="2">
    <location>
        <begin position="473"/>
        <end position="497"/>
    </location>
</feature>
<dbReference type="AlphaFoldDB" id="A0A179FKC0"/>
<dbReference type="SUPFAM" id="SSF50965">
    <property type="entry name" value="Galactose oxidase, central domain"/>
    <property type="match status" value="1"/>
</dbReference>
<name>A0A179FKC0_METCM</name>
<feature type="region of interest" description="Disordered" evidence="1">
    <location>
        <begin position="916"/>
        <end position="1007"/>
    </location>
</feature>
<keyword evidence="2" id="KW-0812">Transmembrane</keyword>
<keyword evidence="2" id="KW-1133">Transmembrane helix</keyword>
<feature type="compositionally biased region" description="Basic and acidic residues" evidence="1">
    <location>
        <begin position="928"/>
        <end position="1003"/>
    </location>
</feature>
<feature type="compositionally biased region" description="Polar residues" evidence="1">
    <location>
        <begin position="692"/>
        <end position="710"/>
    </location>
</feature>
<dbReference type="GeneID" id="28856046"/>
<dbReference type="STRING" id="1380566.A0A179FKC0"/>
<feature type="compositionally biased region" description="Polar residues" evidence="1">
    <location>
        <begin position="159"/>
        <end position="173"/>
    </location>
</feature>
<feature type="compositionally biased region" description="Polar residues" evidence="1">
    <location>
        <begin position="719"/>
        <end position="743"/>
    </location>
</feature>
<protein>
    <submittedName>
        <fullName evidence="3">Galactose oxidase</fullName>
    </submittedName>
</protein>
<dbReference type="KEGG" id="pchm:VFPPC_14283"/>
<evidence type="ECO:0000313" key="3">
    <source>
        <dbReference type="EMBL" id="OAQ66066.1"/>
    </source>
</evidence>
<comment type="caution">
    <text evidence="3">The sequence shown here is derived from an EMBL/GenBank/DDBJ whole genome shotgun (WGS) entry which is preliminary data.</text>
</comment>
<dbReference type="RefSeq" id="XP_018143153.1">
    <property type="nucleotide sequence ID" value="XM_018292052.1"/>
</dbReference>
<keyword evidence="2" id="KW-0472">Membrane</keyword>